<feature type="compositionally biased region" description="Gly residues" evidence="1">
    <location>
        <begin position="270"/>
        <end position="293"/>
    </location>
</feature>
<dbReference type="Proteomes" id="UP000217257">
    <property type="component" value="Chromosome"/>
</dbReference>
<dbReference type="PROSITE" id="PS51257">
    <property type="entry name" value="PROKAR_LIPOPROTEIN"/>
    <property type="match status" value="1"/>
</dbReference>
<organism evidence="3 4">
    <name type="scientific">Cystobacter fuscus</name>
    <dbReference type="NCBI Taxonomy" id="43"/>
    <lineage>
        <taxon>Bacteria</taxon>
        <taxon>Pseudomonadati</taxon>
        <taxon>Myxococcota</taxon>
        <taxon>Myxococcia</taxon>
        <taxon>Myxococcales</taxon>
        <taxon>Cystobacterineae</taxon>
        <taxon>Archangiaceae</taxon>
        <taxon>Cystobacter</taxon>
    </lineage>
</organism>
<name>A0A250JD06_9BACT</name>
<feature type="region of interest" description="Disordered" evidence="1">
    <location>
        <begin position="25"/>
        <end position="50"/>
    </location>
</feature>
<dbReference type="SUPFAM" id="SSF56436">
    <property type="entry name" value="C-type lectin-like"/>
    <property type="match status" value="1"/>
</dbReference>
<evidence type="ECO:0000256" key="2">
    <source>
        <dbReference type="SAM" id="SignalP"/>
    </source>
</evidence>
<dbReference type="Gene3D" id="3.10.100.10">
    <property type="entry name" value="Mannose-Binding Protein A, subunit A"/>
    <property type="match status" value="1"/>
</dbReference>
<gene>
    <name evidence="3" type="ORF">CYFUS_006827</name>
</gene>
<dbReference type="KEGG" id="cfus:CYFUS_006827"/>
<dbReference type="InterPro" id="IPR016186">
    <property type="entry name" value="C-type_lectin-like/link_sf"/>
</dbReference>
<feature type="signal peptide" evidence="2">
    <location>
        <begin position="1"/>
        <end position="25"/>
    </location>
</feature>
<dbReference type="AlphaFoldDB" id="A0A250JD06"/>
<feature type="region of interest" description="Disordered" evidence="1">
    <location>
        <begin position="217"/>
        <end position="303"/>
    </location>
</feature>
<dbReference type="InterPro" id="IPR016187">
    <property type="entry name" value="CTDL_fold"/>
</dbReference>
<feature type="compositionally biased region" description="Gly residues" evidence="1">
    <location>
        <begin position="236"/>
        <end position="249"/>
    </location>
</feature>
<evidence type="ECO:0000256" key="1">
    <source>
        <dbReference type="SAM" id="MobiDB-lite"/>
    </source>
</evidence>
<dbReference type="EMBL" id="CP022098">
    <property type="protein sequence ID" value="ATB41362.1"/>
    <property type="molecule type" value="Genomic_DNA"/>
</dbReference>
<protein>
    <recommendedName>
        <fullName evidence="5">Lipoprotein</fullName>
    </recommendedName>
</protein>
<feature type="compositionally biased region" description="Polar residues" evidence="1">
    <location>
        <begin position="32"/>
        <end position="46"/>
    </location>
</feature>
<dbReference type="RefSeq" id="WP_232536975.1">
    <property type="nucleotide sequence ID" value="NZ_CP022098.1"/>
</dbReference>
<feature type="chain" id="PRO_5012580599" description="Lipoprotein" evidence="2">
    <location>
        <begin position="26"/>
        <end position="342"/>
    </location>
</feature>
<reference evidence="3 4" key="1">
    <citation type="submission" date="2017-06" db="EMBL/GenBank/DDBJ databases">
        <title>Sequencing and comparative analysis of myxobacterial genomes.</title>
        <authorList>
            <person name="Rupp O."/>
            <person name="Goesmann A."/>
            <person name="Sogaard-Andersen L."/>
        </authorList>
    </citation>
    <scope>NUCLEOTIDE SEQUENCE [LARGE SCALE GENOMIC DNA]</scope>
    <source>
        <strain evidence="3 4">DSM 52655</strain>
    </source>
</reference>
<accession>A0A250JD06</accession>
<evidence type="ECO:0000313" key="3">
    <source>
        <dbReference type="EMBL" id="ATB41362.1"/>
    </source>
</evidence>
<feature type="region of interest" description="Disordered" evidence="1">
    <location>
        <begin position="166"/>
        <end position="191"/>
    </location>
</feature>
<sequence>MTPRFPSPWLPLCCALALSSAGCSSNDHDPGTGSSSDELDSGTVNNGDPGDTEHFSFFVTSLKAMQELSGNPSGFGGDLRYGETGPGAGLRGADKICATIAERSMPGAGKKPWRAFLSASAGEDGQPVNAIDRIGEGPWYDRLGRLLAANKTDLANTRPLGGNAIIQNDFPNEDGIPNHQPDPSQPAVDNHDILTGSSATGMFYSATSTCKDWTAATGDKATEGRPRVGHSWPRSGAGGGGGFPRGDGGTFPTDGGRPPRGDGGMPPPGGRDGGFPPEGGDGGMGGGTGGGMGDMNNWMSSLDESGCAPGVNLVEMGGPIESSNTVGSGGGYGGIYCFSLVP</sequence>
<evidence type="ECO:0008006" key="5">
    <source>
        <dbReference type="Google" id="ProtNLM"/>
    </source>
</evidence>
<evidence type="ECO:0000313" key="4">
    <source>
        <dbReference type="Proteomes" id="UP000217257"/>
    </source>
</evidence>
<proteinExistence type="predicted"/>
<keyword evidence="2" id="KW-0732">Signal</keyword>